<dbReference type="PANTHER" id="PTHR30273">
    <property type="entry name" value="PERIPLASMIC SIGNAL SENSOR AND SIGMA FACTOR ACTIVATOR FECR-RELATED"/>
    <property type="match status" value="1"/>
</dbReference>
<reference evidence="3 4" key="1">
    <citation type="submission" date="2021-03" db="EMBL/GenBank/DDBJ databases">
        <authorList>
            <person name="Kim M.K."/>
        </authorList>
    </citation>
    <scope>NUCLEOTIDE SEQUENCE [LARGE SCALE GENOMIC DNA]</scope>
    <source>
        <strain evidence="3 4">BT507</strain>
    </source>
</reference>
<evidence type="ECO:0000313" key="4">
    <source>
        <dbReference type="Proteomes" id="UP000670527"/>
    </source>
</evidence>
<sequence length="349" mass="38708">MTEAEFEELLQRYLDGTSRPGERALIEQWSNQLGEPENLVLPPTQHEQVRAAMWQQIEHLTQDSLSNTPPVKELHPSTSLWRMPVMRWVAAALLVVGVALAIVLPQKWESAPVPSTTAVEWTQHHNKGKNIELLTLVDGSRVTLSPGSGLQYRAGLTGPRREVRLQGEAFFQVAKNPDAPFLVYTDQLVTTVLGTSFRVKAYAGHKNEVAVHEGRVSVQLRRGADLSATPVQPAAEGIILLPNQRVAYSALTPRPLRKQLVQNPAILTPQTFTFDKQPVSKVLQALEKAYGVEIIYDEAKLVNCTITITFYQESESLYDRLDVLSKALGASYSPADNARILFHSDGCTL</sequence>
<dbReference type="Gene3D" id="3.55.50.30">
    <property type="match status" value="1"/>
</dbReference>
<dbReference type="PANTHER" id="PTHR30273:SF2">
    <property type="entry name" value="PROTEIN FECR"/>
    <property type="match status" value="1"/>
</dbReference>
<dbReference type="InterPro" id="IPR032508">
    <property type="entry name" value="FecR_C"/>
</dbReference>
<feature type="domain" description="Protein FecR C-terminal" evidence="2">
    <location>
        <begin position="272"/>
        <end position="339"/>
    </location>
</feature>
<accession>A0ABS3T8K2</accession>
<protein>
    <submittedName>
        <fullName evidence="3">FecR domain-containing protein</fullName>
    </submittedName>
</protein>
<name>A0ABS3T8K2_9BACT</name>
<dbReference type="Gene3D" id="2.60.120.1440">
    <property type="match status" value="1"/>
</dbReference>
<comment type="caution">
    <text evidence="3">The sequence shown here is derived from an EMBL/GenBank/DDBJ whole genome shotgun (WGS) entry which is preliminary data.</text>
</comment>
<dbReference type="InterPro" id="IPR012373">
    <property type="entry name" value="Ferrdict_sens_TM"/>
</dbReference>
<evidence type="ECO:0000313" key="3">
    <source>
        <dbReference type="EMBL" id="MBO3269971.1"/>
    </source>
</evidence>
<evidence type="ECO:0000259" key="2">
    <source>
        <dbReference type="Pfam" id="PF16344"/>
    </source>
</evidence>
<dbReference type="Pfam" id="PF16344">
    <property type="entry name" value="FecR_C"/>
    <property type="match status" value="1"/>
</dbReference>
<dbReference type="PIRSF" id="PIRSF018266">
    <property type="entry name" value="FecR"/>
    <property type="match status" value="1"/>
</dbReference>
<dbReference type="EMBL" id="JAGETX010000002">
    <property type="protein sequence ID" value="MBO3269971.1"/>
    <property type="molecule type" value="Genomic_DNA"/>
</dbReference>
<dbReference type="InterPro" id="IPR006860">
    <property type="entry name" value="FecR"/>
</dbReference>
<gene>
    <name evidence="3" type="ORF">J4D97_04855</name>
</gene>
<keyword evidence="4" id="KW-1185">Reference proteome</keyword>
<dbReference type="Pfam" id="PF04773">
    <property type="entry name" value="FecR"/>
    <property type="match status" value="1"/>
</dbReference>
<proteinExistence type="predicted"/>
<organism evidence="3 4">
    <name type="scientific">Hymenobacter defluvii</name>
    <dbReference type="NCBI Taxonomy" id="2054411"/>
    <lineage>
        <taxon>Bacteria</taxon>
        <taxon>Pseudomonadati</taxon>
        <taxon>Bacteroidota</taxon>
        <taxon>Cytophagia</taxon>
        <taxon>Cytophagales</taxon>
        <taxon>Hymenobacteraceae</taxon>
        <taxon>Hymenobacter</taxon>
    </lineage>
</organism>
<dbReference type="RefSeq" id="WP_208306610.1">
    <property type="nucleotide sequence ID" value="NZ_JAGETX010000002.1"/>
</dbReference>
<feature type="domain" description="FecR protein" evidence="1">
    <location>
        <begin position="133"/>
        <end position="216"/>
    </location>
</feature>
<evidence type="ECO:0000259" key="1">
    <source>
        <dbReference type="Pfam" id="PF04773"/>
    </source>
</evidence>
<dbReference type="Proteomes" id="UP000670527">
    <property type="component" value="Unassembled WGS sequence"/>
</dbReference>